<keyword evidence="2" id="KW-1185">Reference proteome</keyword>
<proteinExistence type="predicted"/>
<evidence type="ECO:0000313" key="1">
    <source>
        <dbReference type="EMBL" id="QDF18715.1"/>
    </source>
</evidence>
<dbReference type="EMBL" id="MK977695">
    <property type="protein sequence ID" value="QDF18715.1"/>
    <property type="molecule type" value="Genomic_DNA"/>
</dbReference>
<accession>A0A4Y6EL02</accession>
<name>A0A4Y6EL02_9CAUD</name>
<dbReference type="GeneID" id="64766248"/>
<sequence length="79" mass="8647">MSSHYIDVRLRIESDDEITEGKHVGAWDIDDVIMQASSLSDGQLWGMAESMAQSDKWQTDGPDAIIEAIGLAGKRAVNL</sequence>
<dbReference type="Proteomes" id="UP000318375">
    <property type="component" value="Segment"/>
</dbReference>
<dbReference type="KEGG" id="vg:64766248"/>
<protein>
    <submittedName>
        <fullName evidence="1">Uncharacterized protein</fullName>
    </submittedName>
</protein>
<reference evidence="1 2" key="1">
    <citation type="submission" date="2019-05" db="EMBL/GenBank/DDBJ databases">
        <authorList>
            <person name="Pope W.H."/>
            <person name="Garlena R.A."/>
            <person name="Russell D.A."/>
            <person name="Jacobs-Sera D."/>
            <person name="Hatfull G.F."/>
        </authorList>
    </citation>
    <scope>NUCLEOTIDE SEQUENCE [LARGE SCALE GENOMIC DNA]</scope>
</reference>
<evidence type="ECO:0000313" key="2">
    <source>
        <dbReference type="Proteomes" id="UP000318375"/>
    </source>
</evidence>
<gene>
    <name evidence="1" type="primary">229</name>
    <name evidence="1" type="ORF">SEA_PUPPER_229</name>
</gene>
<dbReference type="RefSeq" id="YP_010059017.1">
    <property type="nucleotide sequence ID" value="NC_054723.1"/>
</dbReference>
<organism evidence="1 2">
    <name type="scientific">Gordonia phage Pupper</name>
    <dbReference type="NCBI Taxonomy" id="2571249"/>
    <lineage>
        <taxon>Viruses</taxon>
        <taxon>Duplodnaviria</taxon>
        <taxon>Heunggongvirae</taxon>
        <taxon>Uroviricota</taxon>
        <taxon>Caudoviricetes</taxon>
        <taxon>Puppervirus</taxon>
        <taxon>Puppervirus Pupper</taxon>
    </lineage>
</organism>